<dbReference type="GO" id="GO:0016758">
    <property type="term" value="F:hexosyltransferase activity"/>
    <property type="evidence" value="ECO:0007669"/>
    <property type="project" value="UniProtKB-ARBA"/>
</dbReference>
<dbReference type="PANTHER" id="PTHR22916">
    <property type="entry name" value="GLYCOSYLTRANSFERASE"/>
    <property type="match status" value="1"/>
</dbReference>
<organism evidence="3 4">
    <name type="scientific">Iningainema tapete BLCC-T55</name>
    <dbReference type="NCBI Taxonomy" id="2748662"/>
    <lineage>
        <taxon>Bacteria</taxon>
        <taxon>Bacillati</taxon>
        <taxon>Cyanobacteriota</taxon>
        <taxon>Cyanophyceae</taxon>
        <taxon>Nostocales</taxon>
        <taxon>Scytonemataceae</taxon>
        <taxon>Iningainema tapete</taxon>
    </lineage>
</organism>
<dbReference type="InterPro" id="IPR029063">
    <property type="entry name" value="SAM-dependent_MTases_sf"/>
</dbReference>
<evidence type="ECO:0000259" key="2">
    <source>
        <dbReference type="Pfam" id="PF08241"/>
    </source>
</evidence>
<dbReference type="Pfam" id="PF08241">
    <property type="entry name" value="Methyltransf_11"/>
    <property type="match status" value="1"/>
</dbReference>
<dbReference type="Gene3D" id="3.40.50.150">
    <property type="entry name" value="Vaccinia Virus protein VP39"/>
    <property type="match status" value="1"/>
</dbReference>
<dbReference type="RefSeq" id="WP_190837522.1">
    <property type="nucleotide sequence ID" value="NZ_CAWPPI010000121.1"/>
</dbReference>
<dbReference type="Pfam" id="PF00535">
    <property type="entry name" value="Glycos_transf_2"/>
    <property type="match status" value="1"/>
</dbReference>
<gene>
    <name evidence="3" type="ORF">ICL16_40525</name>
</gene>
<dbReference type="Proteomes" id="UP000629098">
    <property type="component" value="Unassembled WGS sequence"/>
</dbReference>
<comment type="caution">
    <text evidence="3">The sequence shown here is derived from an EMBL/GenBank/DDBJ whole genome shotgun (WGS) entry which is preliminary data.</text>
</comment>
<dbReference type="PANTHER" id="PTHR22916:SF3">
    <property type="entry name" value="UDP-GLCNAC:BETAGAL BETA-1,3-N-ACETYLGLUCOSAMINYLTRANSFERASE-LIKE PROTEIN 1"/>
    <property type="match status" value="1"/>
</dbReference>
<dbReference type="CDD" id="cd00761">
    <property type="entry name" value="Glyco_tranf_GTA_type"/>
    <property type="match status" value="1"/>
</dbReference>
<evidence type="ECO:0000259" key="1">
    <source>
        <dbReference type="Pfam" id="PF00535"/>
    </source>
</evidence>
<dbReference type="InterPro" id="IPR001173">
    <property type="entry name" value="Glyco_trans_2-like"/>
</dbReference>
<proteinExistence type="predicted"/>
<name>A0A8J6XN79_9CYAN</name>
<dbReference type="InterPro" id="IPR013216">
    <property type="entry name" value="Methyltransf_11"/>
</dbReference>
<feature type="domain" description="Methyltransferase type 11" evidence="2">
    <location>
        <begin position="413"/>
        <end position="452"/>
    </location>
</feature>
<dbReference type="SUPFAM" id="SSF53335">
    <property type="entry name" value="S-adenosyl-L-methionine-dependent methyltransferases"/>
    <property type="match status" value="1"/>
</dbReference>
<accession>A0A8J6XN79</accession>
<evidence type="ECO:0000313" key="4">
    <source>
        <dbReference type="Proteomes" id="UP000629098"/>
    </source>
</evidence>
<evidence type="ECO:0000313" key="3">
    <source>
        <dbReference type="EMBL" id="MBD2778163.1"/>
    </source>
</evidence>
<keyword evidence="4" id="KW-1185">Reference proteome</keyword>
<dbReference type="EMBL" id="JACXAE010000121">
    <property type="protein sequence ID" value="MBD2778163.1"/>
    <property type="molecule type" value="Genomic_DNA"/>
</dbReference>
<reference evidence="3" key="1">
    <citation type="submission" date="2020-09" db="EMBL/GenBank/DDBJ databases">
        <title>Iningainema tapete sp. nov. (Scytonemataceae, Cyanobacteria) from greenhouses in central Florida (USA) produces two types of nodularin with biosynthetic potential for microcystin-LR and anabaenopeptins.</title>
        <authorList>
            <person name="Berthold D.E."/>
            <person name="Lefler F.W."/>
            <person name="Huang I.-S."/>
            <person name="Abdulla H."/>
            <person name="Zimba P.V."/>
            <person name="Laughinghouse H.D. IV."/>
        </authorList>
    </citation>
    <scope>NUCLEOTIDE SEQUENCE</scope>
    <source>
        <strain evidence="3">BLCCT55</strain>
    </source>
</reference>
<sequence>MNNKPLVSSIIIFLNGEKFLVEAIESIFAQTYDHWELLLVDDGSTDSSTKIALQYAEKFPEKVRYLEHEGHQNRGMSATRNLGISKSKGKYIALLDADDVWLPQKLEQQVAILESHPEAALVYGQDLYWHSWTGKYEDLKRDFMPDLGIQPNKLYKPRELLTLCYPLGEASAPCPSGFLTKREAIEKVGGFEEAFRGMYEDQAFLVKVYLHFSVYVANECWDKYRLHPDSCSSNVERAGKYHSARLFFLNWFANYVSQQGVKDPKINQALQKALLPYRYQYYQVPLFVNQLKTQVKQLAKQLLPAATKRWLGKKLRGEQYIPPVGVVDLGSLRRVTPMSRAFGFDRGLPVDRYYIENFLTQYQKDIQGHVLEIGDDEYTRTFGGDRLTKVDILHVTSDNPKATIISDLAYGENIPTDTFDCFILTQTLQLIYDVRSAIKTVHRILKPGGVALVTVPGISHIGDVTWGNYWLWGFTALSVTKLFEEFFPAENLQIETDGNVLTAASFLYGLSAKELRKEELDSKDPCYQVIISIRAEKPKDV</sequence>
<dbReference type="Gene3D" id="3.90.550.10">
    <property type="entry name" value="Spore Coat Polysaccharide Biosynthesis Protein SpsA, Chain A"/>
    <property type="match status" value="1"/>
</dbReference>
<protein>
    <submittedName>
        <fullName evidence="3">Glycosyltransferase</fullName>
    </submittedName>
</protein>
<feature type="domain" description="Glycosyltransferase 2-like" evidence="1">
    <location>
        <begin position="9"/>
        <end position="188"/>
    </location>
</feature>
<dbReference type="AlphaFoldDB" id="A0A8J6XN79"/>
<dbReference type="InterPro" id="IPR029044">
    <property type="entry name" value="Nucleotide-diphossugar_trans"/>
</dbReference>
<dbReference type="SUPFAM" id="SSF53448">
    <property type="entry name" value="Nucleotide-diphospho-sugar transferases"/>
    <property type="match status" value="1"/>
</dbReference>
<dbReference type="GO" id="GO:0008757">
    <property type="term" value="F:S-adenosylmethionine-dependent methyltransferase activity"/>
    <property type="evidence" value="ECO:0007669"/>
    <property type="project" value="InterPro"/>
</dbReference>